<keyword evidence="5" id="KW-1185">Reference proteome</keyword>
<evidence type="ECO:0000256" key="2">
    <source>
        <dbReference type="SAM" id="SignalP"/>
    </source>
</evidence>
<feature type="compositionally biased region" description="Low complexity" evidence="1">
    <location>
        <begin position="602"/>
        <end position="618"/>
    </location>
</feature>
<keyword evidence="2" id="KW-0732">Signal</keyword>
<feature type="signal peptide" evidence="2">
    <location>
        <begin position="1"/>
        <end position="36"/>
    </location>
</feature>
<sequence length="665" mass="68647">MSKNRRLRAKSLTTAAAALLTATALTTGVVAPSANAAAAAPAVLAQRNAEVQLAALTDTLGDLIQRWRTAADNNQSVTEPGAGFEAMPLAELPLFGQAPDPGDIPDLTLGLGGRLGNAVQRVGIAAADVIPGTVNLGPVWEAFGLDPNTAISDVLGAILTSAVTDMPLPEGLPALILPFLRAGNVETVGQLLDLISFTLTDPLNIAGRSPGLNVVTTAPLFALGKALGIDAGWSPIFPDAIADAANASTALGINPVKVVNDLNGLIPSRPIIPNQALKASLTVAAATLRAAGFTNLDLRVPVVVGMGLGAFAAGEAYPQIRDAALAHTGPNATVLASVLLANPGRANGGLFARFYPLASLAGINTITRDQEGSGLNLDGSTFIPIKIDATVAYNPLSDVPAWPNPFALANTAAAAVLPTYLRGIDTDLQKVIEDETGIDIEHPDLDDIPSNVYVTLPVSTLPLLEPLALPTVATNLLLSSTGVQFNNPLVTALDPAAKMLVNLGYTDVDQGDGYNRTFDRSDEVTPFGTLPDVDWRKVPGDLVDGLGTGIRNAVDQGLIKRDDDATPALARGSQTPKLAGGKLVSQLRAAGDDAKDRLQRLTGKTTAAKDTASATGSDTARKTPIRDAAAKASAQLKKAGEDLRATVKQVRNEIKTKVRAGADQD</sequence>
<evidence type="ECO:0000259" key="3">
    <source>
        <dbReference type="Pfam" id="PF08237"/>
    </source>
</evidence>
<evidence type="ECO:0000313" key="4">
    <source>
        <dbReference type="EMBL" id="ORV08105.1"/>
    </source>
</evidence>
<gene>
    <name evidence="4" type="ORF">AWC04_02320</name>
</gene>
<dbReference type="Pfam" id="PF08237">
    <property type="entry name" value="PE-PPE"/>
    <property type="match status" value="1"/>
</dbReference>
<dbReference type="RefSeq" id="WP_085092711.1">
    <property type="nucleotide sequence ID" value="NZ_AP022603.1"/>
</dbReference>
<dbReference type="EMBL" id="LQOJ01000016">
    <property type="protein sequence ID" value="ORV08105.1"/>
    <property type="molecule type" value="Genomic_DNA"/>
</dbReference>
<reference evidence="4 5" key="1">
    <citation type="submission" date="2016-01" db="EMBL/GenBank/DDBJ databases">
        <title>The new phylogeny of the genus Mycobacterium.</title>
        <authorList>
            <person name="Tarcisio F."/>
            <person name="Conor M."/>
            <person name="Antonella G."/>
            <person name="Elisabetta G."/>
            <person name="Giulia F.S."/>
            <person name="Sara T."/>
            <person name="Anna F."/>
            <person name="Clotilde B."/>
            <person name="Roberto B."/>
            <person name="Veronica D.S."/>
            <person name="Fabio R."/>
            <person name="Monica P."/>
            <person name="Olivier J."/>
            <person name="Enrico T."/>
            <person name="Nicola S."/>
        </authorList>
    </citation>
    <scope>NUCLEOTIDE SEQUENCE [LARGE SCALE GENOMIC DNA]</scope>
    <source>
        <strain evidence="4 5">DSM 44179</strain>
    </source>
</reference>
<evidence type="ECO:0000256" key="1">
    <source>
        <dbReference type="SAM" id="MobiDB-lite"/>
    </source>
</evidence>
<evidence type="ECO:0000313" key="5">
    <source>
        <dbReference type="Proteomes" id="UP000193484"/>
    </source>
</evidence>
<dbReference type="AlphaFoldDB" id="A0A1X1RKF4"/>
<protein>
    <recommendedName>
        <fullName evidence="3">PE-PPE domain-containing protein</fullName>
    </recommendedName>
</protein>
<feature type="compositionally biased region" description="Basic and acidic residues" evidence="1">
    <location>
        <begin position="619"/>
        <end position="629"/>
    </location>
</feature>
<proteinExistence type="predicted"/>
<comment type="caution">
    <text evidence="4">The sequence shown here is derived from an EMBL/GenBank/DDBJ whole genome shotgun (WGS) entry which is preliminary data.</text>
</comment>
<dbReference type="Proteomes" id="UP000193484">
    <property type="component" value="Unassembled WGS sequence"/>
</dbReference>
<dbReference type="OrthoDB" id="4666565at2"/>
<accession>A0A1X1RKF4</accession>
<feature type="domain" description="PE-PPE" evidence="3">
    <location>
        <begin position="269"/>
        <end position="505"/>
    </location>
</feature>
<feature type="chain" id="PRO_5043836984" description="PE-PPE domain-containing protein" evidence="2">
    <location>
        <begin position="37"/>
        <end position="665"/>
    </location>
</feature>
<dbReference type="InterPro" id="IPR013228">
    <property type="entry name" value="PE-PPE_C"/>
</dbReference>
<feature type="region of interest" description="Disordered" evidence="1">
    <location>
        <begin position="601"/>
        <end position="633"/>
    </location>
</feature>
<organism evidence="4 5">
    <name type="scientific">Mycolicibacterium fallax</name>
    <name type="common">Mycobacterium fallax</name>
    <dbReference type="NCBI Taxonomy" id="1793"/>
    <lineage>
        <taxon>Bacteria</taxon>
        <taxon>Bacillati</taxon>
        <taxon>Actinomycetota</taxon>
        <taxon>Actinomycetes</taxon>
        <taxon>Mycobacteriales</taxon>
        <taxon>Mycobacteriaceae</taxon>
        <taxon>Mycolicibacterium</taxon>
    </lineage>
</organism>
<name>A0A1X1RKF4_MYCFA</name>
<dbReference type="STRING" id="1793.AWC04_02320"/>